<keyword evidence="8" id="KW-0479">Metal-binding</keyword>
<dbReference type="InterPro" id="IPR011577">
    <property type="entry name" value="Cyt_b561_bac/Ni-Hgenase"/>
</dbReference>
<dbReference type="Proteomes" id="UP000294692">
    <property type="component" value="Unassembled WGS sequence"/>
</dbReference>
<evidence type="ECO:0000256" key="1">
    <source>
        <dbReference type="ARBA" id="ARBA00001971"/>
    </source>
</evidence>
<evidence type="ECO:0000259" key="14">
    <source>
        <dbReference type="Pfam" id="PF01292"/>
    </source>
</evidence>
<keyword evidence="12 13" id="KW-0472">Membrane</keyword>
<feature type="transmembrane region" description="Helical" evidence="13">
    <location>
        <begin position="130"/>
        <end position="150"/>
    </location>
</feature>
<evidence type="ECO:0000313" key="15">
    <source>
        <dbReference type="EMBL" id="TCV02976.1"/>
    </source>
</evidence>
<keyword evidence="5" id="KW-1003">Cell membrane</keyword>
<organism evidence="15 16">
    <name type="scientific">Paracandidimonas soli</name>
    <dbReference type="NCBI Taxonomy" id="1917182"/>
    <lineage>
        <taxon>Bacteria</taxon>
        <taxon>Pseudomonadati</taxon>
        <taxon>Pseudomonadota</taxon>
        <taxon>Betaproteobacteria</taxon>
        <taxon>Burkholderiales</taxon>
        <taxon>Alcaligenaceae</taxon>
        <taxon>Paracandidimonas</taxon>
    </lineage>
</organism>
<comment type="caution">
    <text evidence="15">The sequence shown here is derived from an EMBL/GenBank/DDBJ whole genome shotgun (WGS) entry which is preliminary data.</text>
</comment>
<comment type="subcellular location">
    <subcellularLocation>
        <location evidence="2">Cell membrane</location>
        <topology evidence="2">Multi-pass membrane protein</topology>
    </subcellularLocation>
</comment>
<dbReference type="FunFam" id="1.20.950.20:FF:000002">
    <property type="entry name" value="Formate dehydrogenase cytochrome b556 subunit"/>
    <property type="match status" value="1"/>
</dbReference>
<evidence type="ECO:0000256" key="4">
    <source>
        <dbReference type="ARBA" id="ARBA00022448"/>
    </source>
</evidence>
<keyword evidence="16" id="KW-1185">Reference proteome</keyword>
<dbReference type="AlphaFoldDB" id="A0A4R3VCD1"/>
<accession>A0A4R3VCD1</accession>
<evidence type="ECO:0000256" key="7">
    <source>
        <dbReference type="ARBA" id="ARBA00022692"/>
    </source>
</evidence>
<dbReference type="GO" id="GO:0009055">
    <property type="term" value="F:electron transfer activity"/>
    <property type="evidence" value="ECO:0007669"/>
    <property type="project" value="InterPro"/>
</dbReference>
<keyword evidence="6" id="KW-0349">Heme</keyword>
<keyword evidence="4" id="KW-0813">Transport</keyword>
<dbReference type="GO" id="GO:0009061">
    <property type="term" value="P:anaerobic respiration"/>
    <property type="evidence" value="ECO:0007669"/>
    <property type="project" value="TreeGrafter"/>
</dbReference>
<gene>
    <name evidence="15" type="ORF">EV686_101437</name>
</gene>
<evidence type="ECO:0000256" key="6">
    <source>
        <dbReference type="ARBA" id="ARBA00022617"/>
    </source>
</evidence>
<evidence type="ECO:0000256" key="12">
    <source>
        <dbReference type="ARBA" id="ARBA00023136"/>
    </source>
</evidence>
<evidence type="ECO:0000256" key="8">
    <source>
        <dbReference type="ARBA" id="ARBA00022723"/>
    </source>
</evidence>
<evidence type="ECO:0000256" key="13">
    <source>
        <dbReference type="SAM" id="Phobius"/>
    </source>
</evidence>
<evidence type="ECO:0000313" key="16">
    <source>
        <dbReference type="Proteomes" id="UP000294692"/>
    </source>
</evidence>
<keyword evidence="10 13" id="KW-1133">Transmembrane helix</keyword>
<evidence type="ECO:0000256" key="11">
    <source>
        <dbReference type="ARBA" id="ARBA00023004"/>
    </source>
</evidence>
<feature type="transmembrane region" description="Helical" evidence="13">
    <location>
        <begin position="165"/>
        <end position="190"/>
    </location>
</feature>
<dbReference type="InterPro" id="IPR016174">
    <property type="entry name" value="Di-haem_cyt_TM"/>
</dbReference>
<dbReference type="GO" id="GO:0036397">
    <property type="term" value="F:formate dehydrogenase (quinone) activity"/>
    <property type="evidence" value="ECO:0007669"/>
    <property type="project" value="TreeGrafter"/>
</dbReference>
<dbReference type="InterPro" id="IPR006471">
    <property type="entry name" value="Formate_DH_gsu"/>
</dbReference>
<dbReference type="GO" id="GO:0008863">
    <property type="term" value="F:formate dehydrogenase (NAD+) activity"/>
    <property type="evidence" value="ECO:0007669"/>
    <property type="project" value="InterPro"/>
</dbReference>
<evidence type="ECO:0000256" key="3">
    <source>
        <dbReference type="ARBA" id="ARBA00010747"/>
    </source>
</evidence>
<dbReference type="GO" id="GO:0005886">
    <property type="term" value="C:plasma membrane"/>
    <property type="evidence" value="ECO:0007669"/>
    <property type="project" value="UniProtKB-SubCell"/>
</dbReference>
<dbReference type="GO" id="GO:0022904">
    <property type="term" value="P:respiratory electron transport chain"/>
    <property type="evidence" value="ECO:0007669"/>
    <property type="project" value="InterPro"/>
</dbReference>
<evidence type="ECO:0000256" key="5">
    <source>
        <dbReference type="ARBA" id="ARBA00022475"/>
    </source>
</evidence>
<dbReference type="GO" id="GO:0046872">
    <property type="term" value="F:metal ion binding"/>
    <property type="evidence" value="ECO:0007669"/>
    <property type="project" value="UniProtKB-KW"/>
</dbReference>
<feature type="transmembrane region" description="Helical" evidence="13">
    <location>
        <begin position="34"/>
        <end position="55"/>
    </location>
</feature>
<dbReference type="PANTHER" id="PTHR30074:SF5">
    <property type="entry name" value="FORMATE DEHYDROGENASE, NITRATE-INDUCIBLE, CYTOCHROME B556(FDN) SUBUNIT"/>
    <property type="match status" value="1"/>
</dbReference>
<sequence length="229" mass="26242">MASKSVYSAKGDKIVSTKPLEISRYRAFTRANHWFTAICTILLMLSGFAFFHPSLYGLTSLFGGGEIARWLHPILGVVLFVSFLLMFIQMWRLNVVRREDIEWMSKSVDVIRQNEEKLPELGKYNAGQKIMFWAMTWLILILIVTGVIMWEEFFAGFFSIPARRIALALHALAALAMLLVFVIHVYAAIWTRGTIRAMTRGTVTGGWAYRHHRKWLRELAGRRSQGSAK</sequence>
<dbReference type="EMBL" id="SMBX01000001">
    <property type="protein sequence ID" value="TCV02976.1"/>
    <property type="molecule type" value="Genomic_DNA"/>
</dbReference>
<comment type="cofactor">
    <cofactor evidence="1">
        <name>heme</name>
        <dbReference type="ChEBI" id="CHEBI:30413"/>
    </cofactor>
</comment>
<evidence type="ECO:0000256" key="10">
    <source>
        <dbReference type="ARBA" id="ARBA00022989"/>
    </source>
</evidence>
<evidence type="ECO:0000256" key="9">
    <source>
        <dbReference type="ARBA" id="ARBA00022982"/>
    </source>
</evidence>
<dbReference type="PANTHER" id="PTHR30074">
    <property type="entry name" value="FORMATE DEHYDROGENASE, NITRATE-INDUCIBLE, CYTOCHROME B556 FDN SUBUNIT"/>
    <property type="match status" value="1"/>
</dbReference>
<dbReference type="Gene3D" id="1.20.950.20">
    <property type="entry name" value="Transmembrane di-heme cytochromes, Chain C"/>
    <property type="match status" value="1"/>
</dbReference>
<dbReference type="NCBIfam" id="TIGR01583">
    <property type="entry name" value="formate-DH-gamm"/>
    <property type="match status" value="1"/>
</dbReference>
<dbReference type="InterPro" id="IPR051817">
    <property type="entry name" value="FDH_cytochrome_b556_subunit"/>
</dbReference>
<dbReference type="OrthoDB" id="9790598at2"/>
<keyword evidence="11" id="KW-0408">Iron</keyword>
<dbReference type="RefSeq" id="WP_132472983.1">
    <property type="nucleotide sequence ID" value="NZ_JBEBWM010000007.1"/>
</dbReference>
<keyword evidence="9" id="KW-0249">Electron transport</keyword>
<dbReference type="Pfam" id="PF01292">
    <property type="entry name" value="Ni_hydr_CYTB"/>
    <property type="match status" value="1"/>
</dbReference>
<name>A0A4R3VCD1_9BURK</name>
<protein>
    <submittedName>
        <fullName evidence="15">Formate dehydrogenase subunit gamma</fullName>
    </submittedName>
</protein>
<dbReference type="GO" id="GO:0009326">
    <property type="term" value="C:formate dehydrogenase complex"/>
    <property type="evidence" value="ECO:0007669"/>
    <property type="project" value="InterPro"/>
</dbReference>
<feature type="transmembrane region" description="Helical" evidence="13">
    <location>
        <begin position="67"/>
        <end position="88"/>
    </location>
</feature>
<evidence type="ECO:0000256" key="2">
    <source>
        <dbReference type="ARBA" id="ARBA00004651"/>
    </source>
</evidence>
<comment type="similarity">
    <text evidence="3">Belongs to the formate dehydrogenase gamma subunit family.</text>
</comment>
<dbReference type="GO" id="GO:0015944">
    <property type="term" value="P:formate oxidation"/>
    <property type="evidence" value="ECO:0007669"/>
    <property type="project" value="UniProtKB-ARBA"/>
</dbReference>
<proteinExistence type="inferred from homology"/>
<reference evidence="15 16" key="1">
    <citation type="submission" date="2019-03" db="EMBL/GenBank/DDBJ databases">
        <title>Genomic Encyclopedia of Type Strains, Phase IV (KMG-IV): sequencing the most valuable type-strain genomes for metagenomic binning, comparative biology and taxonomic classification.</title>
        <authorList>
            <person name="Goeker M."/>
        </authorList>
    </citation>
    <scope>NUCLEOTIDE SEQUENCE [LARGE SCALE GENOMIC DNA]</scope>
    <source>
        <strain evidence="15 16">DSM 100048</strain>
    </source>
</reference>
<feature type="domain" description="Cytochrome b561 bacterial/Ni-hydrogenase" evidence="14">
    <location>
        <begin position="24"/>
        <end position="201"/>
    </location>
</feature>
<dbReference type="SUPFAM" id="SSF81342">
    <property type="entry name" value="Transmembrane di-heme cytochromes"/>
    <property type="match status" value="1"/>
</dbReference>
<keyword evidence="7 13" id="KW-0812">Transmembrane</keyword>